<dbReference type="RefSeq" id="YP_009666318.1">
    <property type="nucleotide sequence ID" value="NC_043499.1"/>
</dbReference>
<name>A0A1L4AAZ4_9VIRU</name>
<feature type="transmembrane region" description="Helical" evidence="1">
    <location>
        <begin position="254"/>
        <end position="272"/>
    </location>
</feature>
<accession>A0A1L4AAZ4</accession>
<organism evidence="2 3">
    <name type="scientific">Wuhan Millipede Virus 2</name>
    <dbReference type="NCBI Taxonomy" id="1608125"/>
    <lineage>
        <taxon>Viruses</taxon>
        <taxon>Riboviria</taxon>
        <taxon>Orthornavirae</taxon>
        <taxon>Negarnaviricota</taxon>
        <taxon>Polyploviricotina</taxon>
        <taxon>Bunyaviricetes</taxon>
        <taxon>Hareavirales</taxon>
        <taxon>Wupedeviridae</taxon>
        <taxon>Wumivirus</taxon>
        <taxon>Wumivirus millepedae</taxon>
    </lineage>
</organism>
<proteinExistence type="predicted"/>
<dbReference type="KEGG" id="vg:40526570"/>
<dbReference type="GeneID" id="40526570"/>
<keyword evidence="1" id="KW-1133">Transmembrane helix</keyword>
<dbReference type="Proteomes" id="UP000267811">
    <property type="component" value="Genome"/>
</dbReference>
<feature type="transmembrane region" description="Helical" evidence="1">
    <location>
        <begin position="351"/>
        <end position="373"/>
    </location>
</feature>
<evidence type="ECO:0000256" key="1">
    <source>
        <dbReference type="SAM" id="Phobius"/>
    </source>
</evidence>
<keyword evidence="1" id="KW-0812">Transmembrane</keyword>
<feature type="transmembrane region" description="Helical" evidence="1">
    <location>
        <begin position="472"/>
        <end position="493"/>
    </location>
</feature>
<sequence length="2155" mass="240252">MQLISWLLLLVFIWAVFYGAIAVPVKITCNCTLAWYEHLLYGTIGIVVWSWAAVISFMVSFNHRYTLLRRLSHLTITDDDLRSLKENSADFDKMYMKTFDQSVPGFNIYKSTFGAVAHFYYFFKDLVVKEYPDNGLAIQPDTNDVEIDQVFLDLSDADNKNVYAKYLKDSRSNVQKRNTSQRIDDKDNKNQLIDLQSWAKKLSYNIYGKGLNNSINYDAAKRITTSVAEAKSAGQAYATVYVDPSNYKGNKPSALTVIFIICMMLPGSFGAIKTVGVNPCVKSIMSDSSSSTYDVTSIEGMVVNKFILDMNSNYDLVDASEPTVVLVDGHIYINDYAYCKSMWPFNNWPSATASLLSWSFYLLATALSVYIGLTVSKLWSWLIADTINMFVDEKERSVISTTPDMSLGARADTGLTSTKDGGYVWDAADMDDSKSSISTTAYPDTQVNITSGLEFKYRESYNYKRSAACRTALLFVKGAPGPLTTIVLLIVLFTGPTAADNIDYYNIESVETLIDDQSGLNMILSPLYIFFNDVINLSLWLLCLIAIVFSLQICLSACMDYQYECQDHTSNHQACTTRGSGNSLVSGVQQGPKIDTSALSKYHTESKMLSNNQVDTEGKICSNDGDGNETSELSHFDSGCAELTDYKRPSVLRVVILLIKGAPGVVAAVAILIILLPTQAAAFKQVSHITNITNKSINIIPLAAQPARVPVQMHTHTMKVVELQLGCMHCGFKIHEVFEPISIKNNLERLQRDTPKVRVADLRSMFNCQRNSLCRQCLHLIGSLKESLKVMCINHFFKMSFDPSKTVDQNIEYYLGAKMDIQLELKRCRSNSASDVCKVLLSTHNRLSPFNKFGINLIGMLTDSGVRVTPCPACIVYTFPTSMQLIHQDKGFAYIMSTDCPLDPSIDEYTQYYNCFNDKFQMNCPMGYVSQVQTIDDVIAQGSNIIICDPSGWNEQYIHDYYGKLGSAEGDPMYSYITDEIYTNYDKGVINDMQTTGFGQFRINEGYKMTLWDNTQIDLKVTGLRSDQDFDADLSLSHYFTFAIFVTADDGIDVFPEDLSKYRCPSAFGNNPHTVTCQDRAQYFPISNTTCLRNDTECMMPLIAYGIGGSLYTTSRFSKFGGIDTTGQGRDQCDYASSGSGEQYPWQMSKSKCHQDVSGAIFCELYLSIQVYGSMTFQIGGDGTETSGRPWFTGWTVESRCSIPNNIVQQGQCRIIDYGMTDPETTVLGMPMYSTFLADNIINSAASNCSFILQQPKLAGSSYLSKVSDTTTIGTISLDGICNTTYVNHTDNDLLYCDDGTRGEKSSMVLTGTPTYKEVSIVTCTPVKGVLVCTIIPEGNITHCFNEIEPKLFSGLHKTQDLKKQYCIEVKANSTTLSTSSWTGTRISTPGFVAQVTLSEPNVPDRLPNLVEWTKRGAGELSLLIIAIYFPWIITVIYILILVPLGFINRYNLGIIARKLGVTSLTRTKKPSDKCPICKMRTYNVESFRVHLCRCKLMQCPYCLGCNTVKKPDTCSAIQFTSTNDWNKHMDIHRWMRRNYFVGAVKLVWYYTKAAVILSCVLPHSGAAAYDFSCTGSDPRCTSGQQVPLYHNNTRFRGHDDLPILNGKIESKSGCVDGQSCVVSYSYTGSVPVFENSMFKVRITLEGYKTMSTTWVIHNPRLVTECNLLYIAMNTQRGTEKCNYNCKGKDDCSDPQKYLFTPLGADTNGINYIVYDMNTPLKDYYCPRTSDCVPGWTHVFRWFREGCATRADGTIGCYASTIPNIQADVAPVYECTVQRMEWDVCQITDNNGTQDCYNINEGHSMIGDSGEDQISFNSFQPTFMKPKFRVAAVVRTGSSKAKGLFYDPPKAQDAMMGSPFSFQCSSVPSLSTCAKQCWFPEVSSVISEKSKTPKLSYSFIAPDLSVGSVSKTYTMLSSIVQCNNEGSTINWGDVKVQRSINIWGTNFQDTVDTHVPSLSLNLTHCDLAWTTITVQRETVASMTVNYAKITSTTDLSCAGSANRIMSGRLEFNMCTLNEGTVTIEPGYGVDVLLHNIFVKAGCFDYVLNMTVAMPCDVFITLNGNTELYFDCNNISYSEPDFDSGVIIHDSGAYNTNAFGSGFMSFLRTSWGKFVMVVISILSIIIFFIIVFILFQCIGRGSINRMAYNEKTQKMD</sequence>
<feature type="transmembrane region" description="Helical" evidence="1">
    <location>
        <begin position="537"/>
        <end position="558"/>
    </location>
</feature>
<reference evidence="2 3" key="2">
    <citation type="journal article" date="2016" name="Nature">
        <title>Redefining the invertebrate RNA virosphere.</title>
        <authorList>
            <person name="Shi M."/>
            <person name="Lin X.D."/>
            <person name="Tian J.H."/>
            <person name="Chen L.J."/>
            <person name="Chen X."/>
            <person name="Li C.X."/>
            <person name="Qin X.C."/>
            <person name="Li J."/>
            <person name="Cao J.P."/>
            <person name="Eden J.S."/>
            <person name="Buchmann J."/>
            <person name="Wang W."/>
            <person name="Xu J."/>
            <person name="Holmes E.C."/>
            <person name="Zhang Y.Z."/>
        </authorList>
    </citation>
    <scope>NUCLEOTIDE SEQUENCE [LARGE SCALE GENOMIC DNA]</scope>
    <source>
        <strain evidence="2 3">WHWG03</strain>
    </source>
</reference>
<feature type="transmembrane region" description="Helical" evidence="1">
    <location>
        <begin position="1423"/>
        <end position="1448"/>
    </location>
</feature>
<keyword evidence="1" id="KW-0472">Membrane</keyword>
<keyword evidence="3" id="KW-1185">Reference proteome</keyword>
<protein>
    <submittedName>
        <fullName evidence="2">Glycoprotein</fullName>
    </submittedName>
</protein>
<feature type="transmembrane region" description="Helical" evidence="1">
    <location>
        <begin position="38"/>
        <end position="61"/>
    </location>
</feature>
<reference evidence="2 3" key="1">
    <citation type="journal article" date="2015" name="Elife">
        <title>Unprecedented genomic diversity of RNA viruses in arthropods reveals the ancestry of negative-sense RNA viruses.</title>
        <authorList>
            <person name="Li C.X."/>
            <person name="Shi M."/>
            <person name="Tian J.H."/>
            <person name="Lin X.D."/>
            <person name="Kang Y.J."/>
            <person name="Chen L.J."/>
            <person name="Qin X.C."/>
            <person name="Xu J."/>
            <person name="Holmes E.C."/>
            <person name="Zhang Y.Z."/>
        </authorList>
    </citation>
    <scope>NUCLEOTIDE SEQUENCE [LARGE SCALE GENOMIC DNA]</scope>
    <source>
        <strain evidence="2 3">WHWG03</strain>
    </source>
</reference>
<feature type="transmembrane region" description="Helical" evidence="1">
    <location>
        <begin position="654"/>
        <end position="676"/>
    </location>
</feature>
<feature type="transmembrane region" description="Helical" evidence="1">
    <location>
        <begin position="2113"/>
        <end position="2134"/>
    </location>
</feature>
<gene>
    <name evidence="2" type="primary">G</name>
</gene>
<dbReference type="EMBL" id="KX650645">
    <property type="protein sequence ID" value="API65463.1"/>
    <property type="molecule type" value="Viral_cRNA"/>
</dbReference>
<evidence type="ECO:0000313" key="3">
    <source>
        <dbReference type="Proteomes" id="UP000267811"/>
    </source>
</evidence>
<evidence type="ECO:0000313" key="2">
    <source>
        <dbReference type="EMBL" id="API65463.1"/>
    </source>
</evidence>